<dbReference type="InterPro" id="IPR044298">
    <property type="entry name" value="MIG/MutY"/>
</dbReference>
<dbReference type="GO" id="GO:0005634">
    <property type="term" value="C:nucleus"/>
    <property type="evidence" value="ECO:0007669"/>
    <property type="project" value="TreeGrafter"/>
</dbReference>
<comment type="cofactor">
    <cofactor evidence="2">
        <name>[4Fe-4S] cluster</name>
        <dbReference type="ChEBI" id="CHEBI:49883"/>
    </cofactor>
</comment>
<dbReference type="GO" id="GO:0032357">
    <property type="term" value="F:oxidized purine DNA binding"/>
    <property type="evidence" value="ECO:0007669"/>
    <property type="project" value="TreeGrafter"/>
</dbReference>
<dbReference type="SUPFAM" id="SSF55811">
    <property type="entry name" value="Nudix"/>
    <property type="match status" value="1"/>
</dbReference>
<dbReference type="InterPro" id="IPR003265">
    <property type="entry name" value="HhH-GPD_domain"/>
</dbReference>
<dbReference type="FunFam" id="1.10.340.30:FF:000002">
    <property type="entry name" value="Adenine DNA glycosylase"/>
    <property type="match status" value="1"/>
</dbReference>
<keyword evidence="17" id="KW-1185">Reference proteome</keyword>
<dbReference type="CDD" id="cd00056">
    <property type="entry name" value="ENDO3c"/>
    <property type="match status" value="1"/>
</dbReference>
<evidence type="ECO:0000256" key="4">
    <source>
        <dbReference type="ARBA" id="ARBA00012045"/>
    </source>
</evidence>
<dbReference type="GO" id="GO:0034039">
    <property type="term" value="F:8-oxo-7,8-dihydroguanine DNA N-glycosylase activity"/>
    <property type="evidence" value="ECO:0007669"/>
    <property type="project" value="TreeGrafter"/>
</dbReference>
<feature type="region of interest" description="Disordered" evidence="14">
    <location>
        <begin position="1"/>
        <end position="72"/>
    </location>
</feature>
<feature type="compositionally biased region" description="Polar residues" evidence="14">
    <location>
        <begin position="10"/>
        <end position="22"/>
    </location>
</feature>
<dbReference type="Gene3D" id="1.10.340.30">
    <property type="entry name" value="Hypothetical protein, domain 2"/>
    <property type="match status" value="1"/>
</dbReference>
<keyword evidence="13" id="KW-0326">Glycosidase</keyword>
<evidence type="ECO:0000313" key="17">
    <source>
        <dbReference type="Proteomes" id="UP000053424"/>
    </source>
</evidence>
<keyword evidence="7" id="KW-0479">Metal-binding</keyword>
<evidence type="ECO:0000256" key="3">
    <source>
        <dbReference type="ARBA" id="ARBA00008343"/>
    </source>
</evidence>
<protein>
    <recommendedName>
        <fullName evidence="5">Adenine DNA glycosylase</fullName>
        <ecNumber evidence="4">3.2.2.31</ecNumber>
    </recommendedName>
</protein>
<proteinExistence type="inferred from homology"/>
<dbReference type="SMART" id="SM00478">
    <property type="entry name" value="ENDO3c"/>
    <property type="match status" value="1"/>
</dbReference>
<evidence type="ECO:0000256" key="6">
    <source>
        <dbReference type="ARBA" id="ARBA00022485"/>
    </source>
</evidence>
<evidence type="ECO:0000256" key="10">
    <source>
        <dbReference type="ARBA" id="ARBA00023004"/>
    </source>
</evidence>
<evidence type="ECO:0000256" key="8">
    <source>
        <dbReference type="ARBA" id="ARBA00022763"/>
    </source>
</evidence>
<evidence type="ECO:0000259" key="15">
    <source>
        <dbReference type="SMART" id="SM00478"/>
    </source>
</evidence>
<dbReference type="HOGENOM" id="CLU_012862_0_0_1"/>
<evidence type="ECO:0000256" key="13">
    <source>
        <dbReference type="ARBA" id="ARBA00023295"/>
    </source>
</evidence>
<evidence type="ECO:0000256" key="11">
    <source>
        <dbReference type="ARBA" id="ARBA00023014"/>
    </source>
</evidence>
<dbReference type="SUPFAM" id="SSF48150">
    <property type="entry name" value="DNA-glycosylase"/>
    <property type="match status" value="1"/>
</dbReference>
<dbReference type="STRING" id="686832.A0A0C2YMT9"/>
<evidence type="ECO:0000313" key="16">
    <source>
        <dbReference type="EMBL" id="KIM42337.1"/>
    </source>
</evidence>
<keyword evidence="8" id="KW-0227">DNA damage</keyword>
<dbReference type="EC" id="3.2.2.31" evidence="4"/>
<dbReference type="Gene3D" id="3.90.79.10">
    <property type="entry name" value="Nucleoside Triphosphate Pyrophosphohydrolase"/>
    <property type="match status" value="1"/>
</dbReference>
<dbReference type="InterPro" id="IPR011257">
    <property type="entry name" value="DNA_glycosylase"/>
</dbReference>
<dbReference type="GO" id="GO:0035485">
    <property type="term" value="F:adenine/guanine mispair binding"/>
    <property type="evidence" value="ECO:0007669"/>
    <property type="project" value="TreeGrafter"/>
</dbReference>
<comment type="catalytic activity">
    <reaction evidence="1">
        <text>Hydrolyzes free adenine bases from 7,8-dihydro-8-oxoguanine:adenine mismatched double-stranded DNA, leaving an apurinic site.</text>
        <dbReference type="EC" id="3.2.2.31"/>
    </reaction>
</comment>
<evidence type="ECO:0000256" key="1">
    <source>
        <dbReference type="ARBA" id="ARBA00000843"/>
    </source>
</evidence>
<dbReference type="EMBL" id="KN831778">
    <property type="protein sequence ID" value="KIM42337.1"/>
    <property type="molecule type" value="Genomic_DNA"/>
</dbReference>
<reference evidence="16 17" key="1">
    <citation type="submission" date="2014-04" db="EMBL/GenBank/DDBJ databases">
        <authorList>
            <consortium name="DOE Joint Genome Institute"/>
            <person name="Kuo A."/>
            <person name="Gay G."/>
            <person name="Dore J."/>
            <person name="Kohler A."/>
            <person name="Nagy L.G."/>
            <person name="Floudas D."/>
            <person name="Copeland A."/>
            <person name="Barry K.W."/>
            <person name="Cichocki N."/>
            <person name="Veneault-Fourrey C."/>
            <person name="LaButti K."/>
            <person name="Lindquist E.A."/>
            <person name="Lipzen A."/>
            <person name="Lundell T."/>
            <person name="Morin E."/>
            <person name="Murat C."/>
            <person name="Sun H."/>
            <person name="Tunlid A."/>
            <person name="Henrissat B."/>
            <person name="Grigoriev I.V."/>
            <person name="Hibbett D.S."/>
            <person name="Martin F."/>
            <person name="Nordberg H.P."/>
            <person name="Cantor M.N."/>
            <person name="Hua S.X."/>
        </authorList>
    </citation>
    <scope>NUCLEOTIDE SEQUENCE [LARGE SCALE GENOMIC DNA]</scope>
    <source>
        <strain evidence="17">h7</strain>
    </source>
</reference>
<dbReference type="OrthoDB" id="10248838at2759"/>
<dbReference type="Gene3D" id="1.10.1670.10">
    <property type="entry name" value="Helix-hairpin-Helix base-excision DNA repair enzymes (C-terminal)"/>
    <property type="match status" value="1"/>
</dbReference>
<keyword evidence="12" id="KW-0234">DNA repair</keyword>
<keyword evidence="10" id="KW-0408">Iron</keyword>
<dbReference type="PROSITE" id="PS01155">
    <property type="entry name" value="ENDONUCLEASE_III_2"/>
    <property type="match status" value="1"/>
</dbReference>
<evidence type="ECO:0000256" key="5">
    <source>
        <dbReference type="ARBA" id="ARBA00022023"/>
    </source>
</evidence>
<keyword evidence="9" id="KW-0378">Hydrolase</keyword>
<comment type="similarity">
    <text evidence="3">Belongs to the Nth/MutY family.</text>
</comment>
<evidence type="ECO:0000256" key="7">
    <source>
        <dbReference type="ARBA" id="ARBA00022723"/>
    </source>
</evidence>
<name>A0A0C2YMT9_HEBCY</name>
<dbReference type="SMART" id="SM00525">
    <property type="entry name" value="FES"/>
    <property type="match status" value="1"/>
</dbReference>
<gene>
    <name evidence="16" type="ORF">M413DRAFT_444760</name>
</gene>
<dbReference type="Pfam" id="PF00730">
    <property type="entry name" value="HhH-GPD"/>
    <property type="match status" value="1"/>
</dbReference>
<dbReference type="Proteomes" id="UP000053424">
    <property type="component" value="Unassembled WGS sequence"/>
</dbReference>
<evidence type="ECO:0000256" key="9">
    <source>
        <dbReference type="ARBA" id="ARBA00022801"/>
    </source>
</evidence>
<keyword evidence="6" id="KW-0004">4Fe-4S</keyword>
<evidence type="ECO:0000256" key="14">
    <source>
        <dbReference type="SAM" id="MobiDB-lite"/>
    </source>
</evidence>
<evidence type="ECO:0000256" key="2">
    <source>
        <dbReference type="ARBA" id="ARBA00001966"/>
    </source>
</evidence>
<dbReference type="InterPro" id="IPR004036">
    <property type="entry name" value="Endonuclease-III-like_CS2"/>
</dbReference>
<dbReference type="GO" id="GO:0006285">
    <property type="term" value="P:base-excision repair, AP site formation"/>
    <property type="evidence" value="ECO:0007669"/>
    <property type="project" value="UniProtKB-ARBA"/>
</dbReference>
<feature type="domain" description="HhH-GPD" evidence="15">
    <location>
        <begin position="137"/>
        <end position="310"/>
    </location>
</feature>
<dbReference type="InterPro" id="IPR015797">
    <property type="entry name" value="NUDIX_hydrolase-like_dom_sf"/>
</dbReference>
<dbReference type="AlphaFoldDB" id="A0A0C2YMT9"/>
<dbReference type="InterPro" id="IPR003651">
    <property type="entry name" value="Endonuclease3_FeS-loop_motif"/>
</dbReference>
<dbReference type="GO" id="GO:0051539">
    <property type="term" value="F:4 iron, 4 sulfur cluster binding"/>
    <property type="evidence" value="ECO:0007669"/>
    <property type="project" value="UniProtKB-KW"/>
</dbReference>
<keyword evidence="11" id="KW-0411">Iron-sulfur</keyword>
<dbReference type="GO" id="GO:0006298">
    <property type="term" value="P:mismatch repair"/>
    <property type="evidence" value="ECO:0007669"/>
    <property type="project" value="TreeGrafter"/>
</dbReference>
<reference evidence="17" key="2">
    <citation type="submission" date="2015-01" db="EMBL/GenBank/DDBJ databases">
        <title>Evolutionary Origins and Diversification of the Mycorrhizal Mutualists.</title>
        <authorList>
            <consortium name="DOE Joint Genome Institute"/>
            <consortium name="Mycorrhizal Genomics Consortium"/>
            <person name="Kohler A."/>
            <person name="Kuo A."/>
            <person name="Nagy L.G."/>
            <person name="Floudas D."/>
            <person name="Copeland A."/>
            <person name="Barry K.W."/>
            <person name="Cichocki N."/>
            <person name="Veneault-Fourrey C."/>
            <person name="LaButti K."/>
            <person name="Lindquist E.A."/>
            <person name="Lipzen A."/>
            <person name="Lundell T."/>
            <person name="Morin E."/>
            <person name="Murat C."/>
            <person name="Riley R."/>
            <person name="Ohm R."/>
            <person name="Sun H."/>
            <person name="Tunlid A."/>
            <person name="Henrissat B."/>
            <person name="Grigoriev I.V."/>
            <person name="Hibbett D.S."/>
            <person name="Martin F."/>
        </authorList>
    </citation>
    <scope>NUCLEOTIDE SEQUENCE [LARGE SCALE GENOMIC DNA]</scope>
    <source>
        <strain evidence="17">h7</strain>
    </source>
</reference>
<organism evidence="16 17">
    <name type="scientific">Hebeloma cylindrosporum</name>
    <dbReference type="NCBI Taxonomy" id="76867"/>
    <lineage>
        <taxon>Eukaryota</taxon>
        <taxon>Fungi</taxon>
        <taxon>Dikarya</taxon>
        <taxon>Basidiomycota</taxon>
        <taxon>Agaricomycotina</taxon>
        <taxon>Agaricomycetes</taxon>
        <taxon>Agaricomycetidae</taxon>
        <taxon>Agaricales</taxon>
        <taxon>Agaricineae</taxon>
        <taxon>Hymenogastraceae</taxon>
        <taxon>Hebeloma</taxon>
    </lineage>
</organism>
<dbReference type="PANTHER" id="PTHR42944">
    <property type="entry name" value="ADENINE DNA GLYCOSYLASE"/>
    <property type="match status" value="1"/>
</dbReference>
<sequence>MAKRRRSPPESENWSDGGTSNIASDSESDFDDASFAQKPKGSRSGRRTATVAPKKAKVARNDASTSSAPQEICGDFTPHSKSVHTISSPAMVRSALLAWYKTVRDTRGMPWRRPYDANLGPEERAQRAYEVWISEIMLQQTQVATVIPYYNRWMLKFPTIRDLAEATIDEVNALWKGLGYYSRASRLLAGAQKAVKQYGAKLPDNAKDMEANIPGIGRYSAGAICSIAYGEQVPVLDGNVHRLLSRFLALHAPPKAKSTLDVLWAGARTMVEIDNVPNGAQAGVESLDSGPQSPQYAGDINQALIELGSTVCKVREPNCDSCPLQLWCSAYQNSKLTAEEKSNRIVDIEDVCQTCEPLSAYEGVNSYPMKVDRKRAREELDLVNVIEWGKLNSKERWFLLVRRPEGGLLAGLYEFPTSADVSNSMTPVAQAAVLPEILSTLVHDGSLIKTTPQYQKGSRDDPVQTEKLAISSIQPVGDVLHVFSHIKKTYRVQRVILEGGANPPPTLVGASLHDERPSKKKKGAAKFKDVNVATHIPSGPMAVWVPLDRVMETNMGTGMVKVWNLTKKLWEEGNEI</sequence>
<dbReference type="GO" id="GO:0046872">
    <property type="term" value="F:metal ion binding"/>
    <property type="evidence" value="ECO:0007669"/>
    <property type="project" value="UniProtKB-KW"/>
</dbReference>
<evidence type="ECO:0000256" key="12">
    <source>
        <dbReference type="ARBA" id="ARBA00023204"/>
    </source>
</evidence>
<dbReference type="PANTHER" id="PTHR42944:SF1">
    <property type="entry name" value="ADENINE DNA GLYCOSYLASE"/>
    <property type="match status" value="1"/>
</dbReference>
<dbReference type="GO" id="GO:0000701">
    <property type="term" value="F:purine-specific mismatch base pair DNA N-glycosylase activity"/>
    <property type="evidence" value="ECO:0007669"/>
    <property type="project" value="UniProtKB-EC"/>
</dbReference>
<accession>A0A0C2YMT9</accession>
<dbReference type="InterPro" id="IPR023170">
    <property type="entry name" value="HhH_base_excis_C"/>
</dbReference>